<dbReference type="SUPFAM" id="SSF102546">
    <property type="entry name" value="RbsD-like"/>
    <property type="match status" value="1"/>
</dbReference>
<dbReference type="RefSeq" id="WP_014265382.1">
    <property type="nucleotide sequence ID" value="NC_016631.1"/>
</dbReference>
<dbReference type="AlphaFoldDB" id="G8NVC3"/>
<dbReference type="PANTHER" id="PTHR31690">
    <property type="entry name" value="FUCOSE MUTAROTASE"/>
    <property type="match status" value="1"/>
</dbReference>
<gene>
    <name evidence="4" type="ordered locus">AciX8_2180</name>
</gene>
<evidence type="ECO:0000256" key="2">
    <source>
        <dbReference type="ARBA" id="ARBA00023235"/>
    </source>
</evidence>
<protein>
    <submittedName>
        <fullName evidence="4">RbsD or FucU transport</fullName>
    </submittedName>
</protein>
<dbReference type="InterPro" id="IPR050443">
    <property type="entry name" value="RbsD/FucU_mutarotase"/>
</dbReference>
<evidence type="ECO:0000256" key="1">
    <source>
        <dbReference type="ARBA" id="ARBA00000223"/>
    </source>
</evidence>
<dbReference type="PANTHER" id="PTHR31690:SF4">
    <property type="entry name" value="FUCOSE MUTAROTASE"/>
    <property type="match status" value="1"/>
</dbReference>
<proteinExistence type="predicted"/>
<dbReference type="GO" id="GO:0006004">
    <property type="term" value="P:fucose metabolic process"/>
    <property type="evidence" value="ECO:0007669"/>
    <property type="project" value="TreeGrafter"/>
</dbReference>
<dbReference type="eggNOG" id="COG4154">
    <property type="taxonomic scope" value="Bacteria"/>
</dbReference>
<comment type="catalytic activity">
    <reaction evidence="1">
        <text>beta-D-ribopyranose = beta-D-ribofuranose</text>
        <dbReference type="Rhea" id="RHEA:25432"/>
        <dbReference type="ChEBI" id="CHEBI:27476"/>
        <dbReference type="ChEBI" id="CHEBI:47002"/>
        <dbReference type="EC" id="5.4.99.62"/>
    </reaction>
</comment>
<dbReference type="InterPro" id="IPR007721">
    <property type="entry name" value="RbsD_FucU"/>
</dbReference>
<evidence type="ECO:0000256" key="3">
    <source>
        <dbReference type="ARBA" id="ARBA00036324"/>
    </source>
</evidence>
<keyword evidence="5" id="KW-1185">Reference proteome</keyword>
<dbReference type="Pfam" id="PF05025">
    <property type="entry name" value="RbsD_FucU"/>
    <property type="match status" value="1"/>
</dbReference>
<dbReference type="STRING" id="682795.AciX8_2180"/>
<accession>G8NVC3</accession>
<dbReference type="InterPro" id="IPR023750">
    <property type="entry name" value="RbsD-like_sf"/>
</dbReference>
<sequence length="145" mass="15954">MLKGIDPLLSPELLKVLSSMGHRHEIAIVDANYACDPGKVNVIRLDGVPAPAALRAVLSVLPLERNDPEGCWRMIAKSDPANEQPIFLEFQQAIAEFEDVEMKLGTLSTADFKDRARGAYAVLVTGERRPYGNILLRKGTVKLTK</sequence>
<keyword evidence="2" id="KW-0413">Isomerase</keyword>
<evidence type="ECO:0000313" key="4">
    <source>
        <dbReference type="EMBL" id="AEU36504.1"/>
    </source>
</evidence>
<dbReference type="GO" id="GO:0062193">
    <property type="term" value="F:D-ribose pyranase activity"/>
    <property type="evidence" value="ECO:0007669"/>
    <property type="project" value="UniProtKB-EC"/>
</dbReference>
<dbReference type="HOGENOM" id="CLU_120075_1_0_0"/>
<dbReference type="KEGG" id="gma:AciX8_2180"/>
<dbReference type="Proteomes" id="UP000007113">
    <property type="component" value="Chromosome"/>
</dbReference>
<organism evidence="4 5">
    <name type="scientific">Granulicella mallensis (strain ATCC BAA-1857 / DSM 23137 / MP5ACTX8)</name>
    <dbReference type="NCBI Taxonomy" id="682795"/>
    <lineage>
        <taxon>Bacteria</taxon>
        <taxon>Pseudomonadati</taxon>
        <taxon>Acidobacteriota</taxon>
        <taxon>Terriglobia</taxon>
        <taxon>Terriglobales</taxon>
        <taxon>Acidobacteriaceae</taxon>
        <taxon>Granulicella</taxon>
    </lineage>
</organism>
<reference evidence="4 5" key="1">
    <citation type="submission" date="2011-11" db="EMBL/GenBank/DDBJ databases">
        <title>Complete sequence of Granulicella mallensis MP5ACTX8.</title>
        <authorList>
            <consortium name="US DOE Joint Genome Institute"/>
            <person name="Lucas S."/>
            <person name="Copeland A."/>
            <person name="Lapidus A."/>
            <person name="Cheng J.-F."/>
            <person name="Goodwin L."/>
            <person name="Pitluck S."/>
            <person name="Peters L."/>
            <person name="Lu M."/>
            <person name="Detter J.C."/>
            <person name="Han C."/>
            <person name="Tapia R."/>
            <person name="Land M."/>
            <person name="Hauser L."/>
            <person name="Kyrpides N."/>
            <person name="Ivanova N."/>
            <person name="Mikhailova N."/>
            <person name="Pagani I."/>
            <person name="Rawat S."/>
            <person name="Mannisto M."/>
            <person name="Haggblom M."/>
            <person name="Woyke T."/>
        </authorList>
    </citation>
    <scope>NUCLEOTIDE SEQUENCE [LARGE SCALE GENOMIC DNA]</scope>
    <source>
        <strain evidence="5">ATCC BAA-1857 / DSM 23137 / MP5ACTX8</strain>
    </source>
</reference>
<evidence type="ECO:0000313" key="5">
    <source>
        <dbReference type="Proteomes" id="UP000007113"/>
    </source>
</evidence>
<name>G8NVC3_GRAMM</name>
<dbReference type="Gene3D" id="3.40.1650.10">
    <property type="entry name" value="RbsD-like domain"/>
    <property type="match status" value="1"/>
</dbReference>
<comment type="catalytic activity">
    <reaction evidence="3">
        <text>alpha-L-fucose = beta-L-fucose</text>
        <dbReference type="Rhea" id="RHEA:25580"/>
        <dbReference type="ChEBI" id="CHEBI:42548"/>
        <dbReference type="ChEBI" id="CHEBI:42589"/>
        <dbReference type="EC" id="5.1.3.29"/>
    </reaction>
</comment>
<dbReference type="OrthoDB" id="9805009at2"/>
<dbReference type="GO" id="GO:0036373">
    <property type="term" value="F:L-fucose mutarotase activity"/>
    <property type="evidence" value="ECO:0007669"/>
    <property type="project" value="UniProtKB-EC"/>
</dbReference>
<dbReference type="GO" id="GO:0042806">
    <property type="term" value="F:fucose binding"/>
    <property type="evidence" value="ECO:0007669"/>
    <property type="project" value="TreeGrafter"/>
</dbReference>
<dbReference type="EMBL" id="CP003130">
    <property type="protein sequence ID" value="AEU36504.1"/>
    <property type="molecule type" value="Genomic_DNA"/>
</dbReference>